<sequence>MPGVLPSVRQGGSDAVVPGIFAEILSRSGEASGCGRTRMVIAGALKNPSETGVLSRGDGECYSPLFGVPGRLVGMTHCLQPASMLQILVVKEIHGTFTMETLHGASELPEVLSRPDGNTVPVNRIPYACINTEDFTSGASAILRCNCERNMFN</sequence>
<accession>Q7SG64</accession>
<dbReference type="KEGG" id="ncr:NCU02501"/>
<proteinExistence type="predicted"/>
<dbReference type="EMBL" id="CM002236">
    <property type="protein sequence ID" value="EAA35859.1"/>
    <property type="molecule type" value="Genomic_DNA"/>
</dbReference>
<keyword evidence="2" id="KW-1185">Reference proteome</keyword>
<dbReference type="OrthoDB" id="10320041at2759"/>
<dbReference type="HOGENOM" id="CLU_1713786_0_0_1"/>
<name>Q7SG64_NEUCR</name>
<dbReference type="VEuPathDB" id="FungiDB:NCU02501"/>
<dbReference type="Proteomes" id="UP000001805">
    <property type="component" value="Chromosome 1, Linkage Group I"/>
</dbReference>
<organism evidence="1 2">
    <name type="scientific">Neurospora crassa (strain ATCC 24698 / 74-OR23-1A / CBS 708.71 / DSM 1257 / FGSC 987)</name>
    <dbReference type="NCBI Taxonomy" id="367110"/>
    <lineage>
        <taxon>Eukaryota</taxon>
        <taxon>Fungi</taxon>
        <taxon>Dikarya</taxon>
        <taxon>Ascomycota</taxon>
        <taxon>Pezizomycotina</taxon>
        <taxon>Sordariomycetes</taxon>
        <taxon>Sordariomycetidae</taxon>
        <taxon>Sordariales</taxon>
        <taxon>Sordariaceae</taxon>
        <taxon>Neurospora</taxon>
    </lineage>
</organism>
<protein>
    <submittedName>
        <fullName evidence="1">Uncharacterized protein</fullName>
    </submittedName>
</protein>
<evidence type="ECO:0000313" key="1">
    <source>
        <dbReference type="EMBL" id="EAA35859.1"/>
    </source>
</evidence>
<dbReference type="GeneID" id="3881236"/>
<dbReference type="InParanoid" id="Q7SG64"/>
<reference evidence="1 2" key="1">
    <citation type="journal article" date="2003" name="Nature">
        <title>The genome sequence of the filamentous fungus Neurospora crassa.</title>
        <authorList>
            <person name="Galagan J.E."/>
            <person name="Calvo S.E."/>
            <person name="Borkovich K.A."/>
            <person name="Selker E.U."/>
            <person name="Read N.D."/>
            <person name="Jaffe D."/>
            <person name="FitzHugh W."/>
            <person name="Ma L.J."/>
            <person name="Smirnov S."/>
            <person name="Purcell S."/>
            <person name="Rehman B."/>
            <person name="Elkins T."/>
            <person name="Engels R."/>
            <person name="Wang S."/>
            <person name="Nielsen C.B."/>
            <person name="Butler J."/>
            <person name="Endrizzi M."/>
            <person name="Qui D."/>
            <person name="Ianakiev P."/>
            <person name="Bell-Pedersen D."/>
            <person name="Nelson M.A."/>
            <person name="Werner-Washburne M."/>
            <person name="Selitrennikoff C.P."/>
            <person name="Kinsey J.A."/>
            <person name="Braun E.L."/>
            <person name="Zelter A."/>
            <person name="Schulte U."/>
            <person name="Kothe G.O."/>
            <person name="Jedd G."/>
            <person name="Mewes W."/>
            <person name="Staben C."/>
            <person name="Marcotte E."/>
            <person name="Greenberg D."/>
            <person name="Roy A."/>
            <person name="Foley K."/>
            <person name="Naylor J."/>
            <person name="Stange-Thomann N."/>
            <person name="Barrett R."/>
            <person name="Gnerre S."/>
            <person name="Kamal M."/>
            <person name="Kamvysselis M."/>
            <person name="Mauceli E."/>
            <person name="Bielke C."/>
            <person name="Rudd S."/>
            <person name="Frishman D."/>
            <person name="Krystofova S."/>
            <person name="Rasmussen C."/>
            <person name="Metzenberg R.L."/>
            <person name="Perkins D.D."/>
            <person name="Kroken S."/>
            <person name="Cogoni C."/>
            <person name="Macino G."/>
            <person name="Catcheside D."/>
            <person name="Li W."/>
            <person name="Pratt R.J."/>
            <person name="Osmani S.A."/>
            <person name="DeSouza C.P."/>
            <person name="Glass L."/>
            <person name="Orbach M.J."/>
            <person name="Berglund J.A."/>
            <person name="Voelker R."/>
            <person name="Yarden O."/>
            <person name="Plamann M."/>
            <person name="Seiler S."/>
            <person name="Dunlap J."/>
            <person name="Radford A."/>
            <person name="Aramayo R."/>
            <person name="Natvig D.O."/>
            <person name="Alex L.A."/>
            <person name="Mannhaupt G."/>
            <person name="Ebbole D.J."/>
            <person name="Freitag M."/>
            <person name="Paulsen I."/>
            <person name="Sachs M.S."/>
            <person name="Lander E.S."/>
            <person name="Nusbaum C."/>
            <person name="Birren B."/>
        </authorList>
    </citation>
    <scope>NUCLEOTIDE SEQUENCE [LARGE SCALE GENOMIC DNA]</scope>
    <source>
        <strain evidence="2">ATCC 24698 / 74-OR23-1A / CBS 708.71 / DSM 1257 / FGSC 987</strain>
    </source>
</reference>
<dbReference type="RefSeq" id="XP_965095.1">
    <property type="nucleotide sequence ID" value="XM_960002.1"/>
</dbReference>
<evidence type="ECO:0000313" key="2">
    <source>
        <dbReference type="Proteomes" id="UP000001805"/>
    </source>
</evidence>
<dbReference type="PaxDb" id="5141-EFNCRP00000002077"/>
<gene>
    <name evidence="1" type="ORF">NCU02501</name>
</gene>
<dbReference type="AlphaFoldDB" id="Q7SG64"/>